<dbReference type="AlphaFoldDB" id="A0A8H6WU13"/>
<evidence type="ECO:0000313" key="5">
    <source>
        <dbReference type="EMBL" id="KAF7326454.1"/>
    </source>
</evidence>
<keyword evidence="2" id="KW-0560">Oxidoreductase</keyword>
<organism evidence="5 6">
    <name type="scientific">Mycena venus</name>
    <dbReference type="NCBI Taxonomy" id="2733690"/>
    <lineage>
        <taxon>Eukaryota</taxon>
        <taxon>Fungi</taxon>
        <taxon>Dikarya</taxon>
        <taxon>Basidiomycota</taxon>
        <taxon>Agaricomycotina</taxon>
        <taxon>Agaricomycetes</taxon>
        <taxon>Agaricomycetidae</taxon>
        <taxon>Agaricales</taxon>
        <taxon>Marasmiineae</taxon>
        <taxon>Mycenaceae</taxon>
        <taxon>Mycena</taxon>
    </lineage>
</organism>
<comment type="catalytic activity">
    <reaction evidence="4">
        <text>melleolide F + FADH2 + chloride + O2 = 6'-chloromelleolide F + FAD + 2 H2O + H(+)</text>
        <dbReference type="Rhea" id="RHEA:67160"/>
        <dbReference type="ChEBI" id="CHEBI:15377"/>
        <dbReference type="ChEBI" id="CHEBI:15378"/>
        <dbReference type="ChEBI" id="CHEBI:15379"/>
        <dbReference type="ChEBI" id="CHEBI:17996"/>
        <dbReference type="ChEBI" id="CHEBI:57692"/>
        <dbReference type="ChEBI" id="CHEBI:58307"/>
        <dbReference type="ChEBI" id="CHEBI:167712"/>
        <dbReference type="ChEBI" id="CHEBI:167713"/>
    </reaction>
    <physiologicalReaction direction="left-to-right" evidence="4">
        <dbReference type="Rhea" id="RHEA:67161"/>
    </physiologicalReaction>
</comment>
<name>A0A8H6WU13_9AGAR</name>
<keyword evidence="6" id="KW-1185">Reference proteome</keyword>
<accession>A0A8H6WU13</accession>
<dbReference type="InterPro" id="IPR050816">
    <property type="entry name" value="Flavin-dep_Halogenase_NPB"/>
</dbReference>
<evidence type="ECO:0000256" key="3">
    <source>
        <dbReference type="ARBA" id="ARBA00023033"/>
    </source>
</evidence>
<comment type="caution">
    <text evidence="5">The sequence shown here is derived from an EMBL/GenBank/DDBJ whole genome shotgun (WGS) entry which is preliminary data.</text>
</comment>
<dbReference type="InterPro" id="IPR036188">
    <property type="entry name" value="FAD/NAD-bd_sf"/>
</dbReference>
<dbReference type="GO" id="GO:0044550">
    <property type="term" value="P:secondary metabolite biosynthetic process"/>
    <property type="evidence" value="ECO:0007669"/>
    <property type="project" value="UniProtKB-ARBA"/>
</dbReference>
<dbReference type="EMBL" id="JACAZI010000047">
    <property type="protein sequence ID" value="KAF7326454.1"/>
    <property type="molecule type" value="Genomic_DNA"/>
</dbReference>
<evidence type="ECO:0000256" key="4">
    <source>
        <dbReference type="ARBA" id="ARBA00049364"/>
    </source>
</evidence>
<dbReference type="OrthoDB" id="3340390at2759"/>
<proteinExistence type="inferred from homology"/>
<dbReference type="GO" id="GO:0140907">
    <property type="term" value="F:flavin-dependent halogenase activity"/>
    <property type="evidence" value="ECO:0007669"/>
    <property type="project" value="UniProtKB-ARBA"/>
</dbReference>
<dbReference type="Proteomes" id="UP000620124">
    <property type="component" value="Unassembled WGS sequence"/>
</dbReference>
<reference evidence="5" key="1">
    <citation type="submission" date="2020-05" db="EMBL/GenBank/DDBJ databases">
        <title>Mycena genomes resolve the evolution of fungal bioluminescence.</title>
        <authorList>
            <person name="Tsai I.J."/>
        </authorList>
    </citation>
    <scope>NUCLEOTIDE SEQUENCE</scope>
    <source>
        <strain evidence="5">CCC161011</strain>
    </source>
</reference>
<comment type="similarity">
    <text evidence="1">Belongs to the flavin-dependent halogenase family.</text>
</comment>
<dbReference type="Gene3D" id="3.50.50.60">
    <property type="entry name" value="FAD/NAD(P)-binding domain"/>
    <property type="match status" value="2"/>
</dbReference>
<protein>
    <submittedName>
        <fullName evidence="5">FAD/NAD(P)-binding domain-containing protein</fullName>
    </submittedName>
</protein>
<dbReference type="SUPFAM" id="SSF51905">
    <property type="entry name" value="FAD/NAD(P)-binding domain"/>
    <property type="match status" value="1"/>
</dbReference>
<evidence type="ECO:0000256" key="2">
    <source>
        <dbReference type="ARBA" id="ARBA00023002"/>
    </source>
</evidence>
<evidence type="ECO:0000256" key="1">
    <source>
        <dbReference type="ARBA" id="ARBA00005706"/>
    </source>
</evidence>
<keyword evidence="3" id="KW-0503">Monooxygenase</keyword>
<dbReference type="PANTHER" id="PTHR43747:SF5">
    <property type="entry name" value="FAD-BINDING DOMAIN-CONTAINING PROTEIN"/>
    <property type="match status" value="1"/>
</dbReference>
<dbReference type="Pfam" id="PF04820">
    <property type="entry name" value="Trp_halogenase"/>
    <property type="match status" value="1"/>
</dbReference>
<dbReference type="GO" id="GO:0004497">
    <property type="term" value="F:monooxygenase activity"/>
    <property type="evidence" value="ECO:0007669"/>
    <property type="project" value="UniProtKB-KW"/>
</dbReference>
<evidence type="ECO:0000313" key="6">
    <source>
        <dbReference type="Proteomes" id="UP000620124"/>
    </source>
</evidence>
<dbReference type="PANTHER" id="PTHR43747">
    <property type="entry name" value="FAD-BINDING PROTEIN"/>
    <property type="match status" value="1"/>
</dbReference>
<sequence length="378" mass="41754">MASQPVRRLFDLRDVQTGNFVSLLMLKILVMGGGPAGSHAASCLQREGHEVVLFEAVKFPSVGVDEPGIVSTKYPQVTNLSVPGGFLEYWTGVKRYAEGTIKANSVWFEALTDGWVWVIPLHDGTTSIGFVMHQDASNAKKATPMANGKTPTLTEHYLDQLQFVPGAISAILRRNIPGDHFRLIGDAANFVDPFFSSGVHIALTGGLTAALTILKSVSRTQRFLFVVLGAYQQMHLQQFPVLGDVRGYPRASRLLILRWAVIFGMSDSKTTLTDDRVQEMTNKFQSWFDPYVDEQSVMAVRERYGAEYVHVEAPVLGEDKIKSLVKEDAEAERVLKKVDVLKALADEVDVTGAMDRHPLLGYTANIKQGSLGLRKFVE</sequence>
<dbReference type="InterPro" id="IPR006905">
    <property type="entry name" value="Flavin_halogenase"/>
</dbReference>
<gene>
    <name evidence="5" type="ORF">MVEN_02616000</name>
</gene>